<protein>
    <submittedName>
        <fullName evidence="11">Peptidase</fullName>
    </submittedName>
</protein>
<evidence type="ECO:0000313" key="12">
    <source>
        <dbReference type="Proteomes" id="UP000641386"/>
    </source>
</evidence>
<keyword evidence="3 6" id="KW-0378">Hydrolase</keyword>
<dbReference type="PROSITE" id="PS51892">
    <property type="entry name" value="SUBTILASE"/>
    <property type="match status" value="1"/>
</dbReference>
<evidence type="ECO:0000256" key="2">
    <source>
        <dbReference type="ARBA" id="ARBA00022670"/>
    </source>
</evidence>
<keyword evidence="4 6" id="KW-0720">Serine protease</keyword>
<keyword evidence="12" id="KW-1185">Reference proteome</keyword>
<dbReference type="Proteomes" id="UP000641386">
    <property type="component" value="Unassembled WGS sequence"/>
</dbReference>
<keyword evidence="9" id="KW-0732">Signal</keyword>
<feature type="region of interest" description="Disordered" evidence="8">
    <location>
        <begin position="1054"/>
        <end position="1075"/>
    </location>
</feature>
<evidence type="ECO:0000313" key="11">
    <source>
        <dbReference type="EMBL" id="GHF00773.1"/>
    </source>
</evidence>
<dbReference type="PROSITE" id="PS00136">
    <property type="entry name" value="SUBTILASE_ASP"/>
    <property type="match status" value="1"/>
</dbReference>
<dbReference type="GO" id="GO:0004252">
    <property type="term" value="F:serine-type endopeptidase activity"/>
    <property type="evidence" value="ECO:0007669"/>
    <property type="project" value="UniProtKB-UniRule"/>
</dbReference>
<dbReference type="PROSITE" id="PS00138">
    <property type="entry name" value="SUBTILASE_SER"/>
    <property type="match status" value="1"/>
</dbReference>
<accession>A0A919AEH0</accession>
<evidence type="ECO:0000256" key="9">
    <source>
        <dbReference type="SAM" id="SignalP"/>
    </source>
</evidence>
<dbReference type="PROSITE" id="PS00137">
    <property type="entry name" value="SUBTILASE_HIS"/>
    <property type="match status" value="1"/>
</dbReference>
<dbReference type="InterPro" id="IPR015500">
    <property type="entry name" value="Peptidase_S8_subtilisin-rel"/>
</dbReference>
<comment type="caution">
    <text evidence="11">The sequence shown here is derived from an EMBL/GenBank/DDBJ whole genome shotgun (WGS) entry which is preliminary data.</text>
</comment>
<evidence type="ECO:0000256" key="1">
    <source>
        <dbReference type="ARBA" id="ARBA00011073"/>
    </source>
</evidence>
<dbReference type="EMBL" id="BNBC01000040">
    <property type="protein sequence ID" value="GHF00773.1"/>
    <property type="molecule type" value="Genomic_DNA"/>
</dbReference>
<comment type="similarity">
    <text evidence="1 6 7">Belongs to the peptidase S8 family.</text>
</comment>
<reference evidence="11" key="2">
    <citation type="submission" date="2020-09" db="EMBL/GenBank/DDBJ databases">
        <authorList>
            <person name="Sun Q."/>
            <person name="Ohkuma M."/>
        </authorList>
    </citation>
    <scope>NUCLEOTIDE SEQUENCE</scope>
    <source>
        <strain evidence="11">JCM 3302</strain>
    </source>
</reference>
<sequence>MRRIRLAAAISAGFALAAGAMAPFSAGASGLREGAVANAPAGGTATVQLITGDSVTVTKAPGGRQTASVTPGTGRRGIVFRTLEEDGHLTVLPSDAGPLVAAGRLDRQLFDVTALVAQGYDKAHTDTLPLIVAGPAKVAASAMRGLTALAAGDAPVRKLDSIDAQAMRVTNSDLGRFWRQLVPDAEKLRASEVAATPRVWLDGRVGAALDRSTAQIGAPDVWQAGYRGDGVKVAVLDTGVDQTHPDLAGRVAEAKDFSGSSGTGDVFGHGTHVASIVGGSGAASGGRYKGVAPAAQLLVGKVLGDDGYGSESQVIAGMEWAASQGAKVVNMSLGSEEATDGTDPMSQALNDLSRSTGTLFVVAAGNSGEQGATTVGSPGAADDALTVGAVDRDDSLAPFSSRGPRLGDDAAKPDVTAPGVGIVAARAAGTTMGDPVDEHYVAASGTSMATPHVAGAAALLAQRHPDWTGAQLKDALISTAHTVPGQQATEEGGGRIDVRAAALGTVTATGSLALGPFSTSAAAPATSRLRYTNTSDEDLTLSLGVKLTTTGGRAPADGAVRLGSDSVRVPAGATTEVPLTVDPARAGKGKFYGYVTATSADGKTTVHTTLSLVVHGPVHRITVETYDRTGTRVPALPTIWGPDGFVDYTSTEPAVAEVEEGTYQVDNTWLDTVGDGQELRDVVLPEVKVTRDMTVTVDARKTVPVDIRTPRPAEQRGVLSYQTYREIDGHSLTQGTMYFDSAKRLYVSPTARVTDGAFEFASRWQLVAPLLRAKVAGSGLDLNAYYMPASPLFSDHGATLTAVDAGDAATADFSHARGRVAVVKDPTGAYEKDLVARAASAGVRAVMLVHFSDIGWTRWDPQGERWAVPTVRIGSRAGADLLARIAHRSTSVTFSGTARSPYLYDVMQVSAQQIPEHVVYTVSERDSAVVRSTYADNGGSGWASEQRFGWRPYQNTAWLQYTRFVPTGFTRTEYISAGDTTWQHLVHRTTTFDVDMPLAVGMRDVPRAYRPGAQPAETWQGAVVRPSIPIGTTTPTVRVGNVLRLRIPEFTDSQSGHWSRAEAGDGGGVGASSADRAGDATSAVLYRDGRELTDSDSAWTDMAVPADAAQYRLDLTTSRNSPDWKDAVATTTSWSFRSARTDTATPLSLLQLDYAVPLDAHNVLHAGHTHVIGVRVRVQDGLPAPSGVTVQVEASYDDGRTWSTAKVTDRGHNAFQARVDGPSKAAVGAWVTLRVTARDAAGNTVRQTVQRAYALQR</sequence>
<gene>
    <name evidence="11" type="ORF">GCM10014715_66200</name>
</gene>
<dbReference type="InterPro" id="IPR036852">
    <property type="entry name" value="Peptidase_S8/S53_dom_sf"/>
</dbReference>
<dbReference type="PANTHER" id="PTHR43806:SF65">
    <property type="entry name" value="SERINE PROTEASE APRX"/>
    <property type="match status" value="1"/>
</dbReference>
<dbReference type="PANTHER" id="PTHR43806">
    <property type="entry name" value="PEPTIDASE S8"/>
    <property type="match status" value="1"/>
</dbReference>
<dbReference type="Pfam" id="PF00082">
    <property type="entry name" value="Peptidase_S8"/>
    <property type="match status" value="1"/>
</dbReference>
<dbReference type="GO" id="GO:0006508">
    <property type="term" value="P:proteolysis"/>
    <property type="evidence" value="ECO:0007669"/>
    <property type="project" value="UniProtKB-KW"/>
</dbReference>
<organism evidence="11 12">
    <name type="scientific">Streptomyces spiralis</name>
    <dbReference type="NCBI Taxonomy" id="66376"/>
    <lineage>
        <taxon>Bacteria</taxon>
        <taxon>Bacillati</taxon>
        <taxon>Actinomycetota</taxon>
        <taxon>Actinomycetes</taxon>
        <taxon>Kitasatosporales</taxon>
        <taxon>Streptomycetaceae</taxon>
        <taxon>Streptomyces</taxon>
    </lineage>
</organism>
<reference evidence="11" key="1">
    <citation type="journal article" date="2014" name="Int. J. Syst. Evol. Microbiol.">
        <title>Complete genome sequence of Corynebacterium casei LMG S-19264T (=DSM 44701T), isolated from a smear-ripened cheese.</title>
        <authorList>
            <consortium name="US DOE Joint Genome Institute (JGI-PGF)"/>
            <person name="Walter F."/>
            <person name="Albersmeier A."/>
            <person name="Kalinowski J."/>
            <person name="Ruckert C."/>
        </authorList>
    </citation>
    <scope>NUCLEOTIDE SEQUENCE</scope>
    <source>
        <strain evidence="11">JCM 3302</strain>
    </source>
</reference>
<dbReference type="CDD" id="cd07487">
    <property type="entry name" value="Peptidases_S8_1"/>
    <property type="match status" value="1"/>
</dbReference>
<feature type="domain" description="Peptidase S8/S53" evidence="10">
    <location>
        <begin position="228"/>
        <end position="485"/>
    </location>
</feature>
<evidence type="ECO:0000259" key="10">
    <source>
        <dbReference type="Pfam" id="PF00082"/>
    </source>
</evidence>
<dbReference type="InterPro" id="IPR023828">
    <property type="entry name" value="Peptidase_S8_Ser-AS"/>
</dbReference>
<dbReference type="SUPFAM" id="SSF52743">
    <property type="entry name" value="Subtilisin-like"/>
    <property type="match status" value="1"/>
</dbReference>
<dbReference type="InterPro" id="IPR000209">
    <property type="entry name" value="Peptidase_S8/S53_dom"/>
</dbReference>
<feature type="active site" description="Charge relay system" evidence="5 6">
    <location>
        <position position="269"/>
    </location>
</feature>
<dbReference type="Gene3D" id="3.40.50.200">
    <property type="entry name" value="Peptidase S8/S53 domain"/>
    <property type="match status" value="1"/>
</dbReference>
<name>A0A919AEH0_9ACTN</name>
<evidence type="ECO:0000256" key="8">
    <source>
        <dbReference type="SAM" id="MobiDB-lite"/>
    </source>
</evidence>
<evidence type="ECO:0000256" key="6">
    <source>
        <dbReference type="PROSITE-ProRule" id="PRU01240"/>
    </source>
</evidence>
<dbReference type="InterPro" id="IPR022398">
    <property type="entry name" value="Peptidase_S8_His-AS"/>
</dbReference>
<dbReference type="InterPro" id="IPR050131">
    <property type="entry name" value="Peptidase_S8_subtilisin-like"/>
</dbReference>
<feature type="chain" id="PRO_5037481162" evidence="9">
    <location>
        <begin position="18"/>
        <end position="1257"/>
    </location>
</feature>
<evidence type="ECO:0000256" key="3">
    <source>
        <dbReference type="ARBA" id="ARBA00022801"/>
    </source>
</evidence>
<evidence type="ECO:0000256" key="4">
    <source>
        <dbReference type="ARBA" id="ARBA00022825"/>
    </source>
</evidence>
<keyword evidence="2 6" id="KW-0645">Protease</keyword>
<proteinExistence type="inferred from homology"/>
<feature type="active site" description="Charge relay system" evidence="5 6">
    <location>
        <position position="447"/>
    </location>
</feature>
<dbReference type="AlphaFoldDB" id="A0A919AEH0"/>
<evidence type="ECO:0000256" key="7">
    <source>
        <dbReference type="RuleBase" id="RU003355"/>
    </source>
</evidence>
<dbReference type="InterPro" id="IPR017296">
    <property type="entry name" value="Peptidase_S8A_SAM-P45"/>
</dbReference>
<feature type="active site" description="Charge relay system" evidence="5 6">
    <location>
        <position position="237"/>
    </location>
</feature>
<dbReference type="RefSeq" id="WP_189906090.1">
    <property type="nucleotide sequence ID" value="NZ_BNBC01000040.1"/>
</dbReference>
<feature type="signal peptide" evidence="9">
    <location>
        <begin position="1"/>
        <end position="17"/>
    </location>
</feature>
<dbReference type="PRINTS" id="PR00723">
    <property type="entry name" value="SUBTILISIN"/>
</dbReference>
<dbReference type="InterPro" id="IPR023827">
    <property type="entry name" value="Peptidase_S8_Asp-AS"/>
</dbReference>
<evidence type="ECO:0000256" key="5">
    <source>
        <dbReference type="PIRSR" id="PIRSR615500-1"/>
    </source>
</evidence>
<dbReference type="PIRSF" id="PIRSF037852">
    <property type="entry name" value="Subtilisin_rel_SAV5721"/>
    <property type="match status" value="1"/>
</dbReference>